<proteinExistence type="predicted"/>
<dbReference type="Gene3D" id="3.30.70.330">
    <property type="match status" value="1"/>
</dbReference>
<gene>
    <name evidence="5" type="ORF">ENUP19_0140G0004</name>
</gene>
<evidence type="ECO:0000256" key="3">
    <source>
        <dbReference type="SAM" id="MobiDB-lite"/>
    </source>
</evidence>
<reference evidence="5 6" key="1">
    <citation type="journal article" date="2019" name="PLoS Negl. Trop. Dis.">
        <title>Whole genome sequencing of Entamoeba nuttalli reveals mammalian host-related molecular signatures and a novel octapeptide-repeat surface protein.</title>
        <authorList>
            <person name="Tanaka M."/>
            <person name="Makiuchi T."/>
            <person name="Komiyama T."/>
            <person name="Shiina T."/>
            <person name="Osaki K."/>
            <person name="Tachibana H."/>
        </authorList>
    </citation>
    <scope>NUCLEOTIDE SEQUENCE [LARGE SCALE GENOMIC DNA]</scope>
    <source>
        <strain evidence="5 6">P19-061405</strain>
    </source>
</reference>
<dbReference type="PROSITE" id="PS50102">
    <property type="entry name" value="RRM"/>
    <property type="match status" value="1"/>
</dbReference>
<feature type="compositionally biased region" description="Basic and acidic residues" evidence="3">
    <location>
        <begin position="270"/>
        <end position="285"/>
    </location>
</feature>
<evidence type="ECO:0000256" key="2">
    <source>
        <dbReference type="PROSITE-ProRule" id="PRU00176"/>
    </source>
</evidence>
<evidence type="ECO:0000256" key="1">
    <source>
        <dbReference type="ARBA" id="ARBA00022884"/>
    </source>
</evidence>
<evidence type="ECO:0000313" key="6">
    <source>
        <dbReference type="Proteomes" id="UP001628156"/>
    </source>
</evidence>
<accession>A0ABQ0DK95</accession>
<dbReference type="InterPro" id="IPR000504">
    <property type="entry name" value="RRM_dom"/>
</dbReference>
<feature type="domain" description="RRM" evidence="4">
    <location>
        <begin position="16"/>
        <end position="89"/>
    </location>
</feature>
<feature type="region of interest" description="Disordered" evidence="3">
    <location>
        <begin position="246"/>
        <end position="293"/>
    </location>
</feature>
<dbReference type="Proteomes" id="UP001628156">
    <property type="component" value="Unassembled WGS sequence"/>
</dbReference>
<comment type="caution">
    <text evidence="5">The sequence shown here is derived from an EMBL/GenBank/DDBJ whole genome shotgun (WGS) entry which is preliminary data.</text>
</comment>
<name>A0ABQ0DK95_9EUKA</name>
<dbReference type="InterPro" id="IPR012677">
    <property type="entry name" value="Nucleotide-bd_a/b_plait_sf"/>
</dbReference>
<dbReference type="SUPFAM" id="SSF54928">
    <property type="entry name" value="RNA-binding domain, RBD"/>
    <property type="match status" value="1"/>
</dbReference>
<evidence type="ECO:0000313" key="5">
    <source>
        <dbReference type="EMBL" id="GAB1223283.1"/>
    </source>
</evidence>
<protein>
    <recommendedName>
        <fullName evidence="4">RRM domain-containing protein</fullName>
    </recommendedName>
</protein>
<organism evidence="5 6">
    <name type="scientific">Entamoeba nuttalli</name>
    <dbReference type="NCBI Taxonomy" id="412467"/>
    <lineage>
        <taxon>Eukaryota</taxon>
        <taxon>Amoebozoa</taxon>
        <taxon>Evosea</taxon>
        <taxon>Archamoebae</taxon>
        <taxon>Mastigamoebida</taxon>
        <taxon>Entamoebidae</taxon>
        <taxon>Entamoeba</taxon>
    </lineage>
</organism>
<dbReference type="PANTHER" id="PTHR23189">
    <property type="entry name" value="RNA RECOGNITION MOTIF-CONTAINING"/>
    <property type="match status" value="1"/>
</dbReference>
<keyword evidence="1 2" id="KW-0694">RNA-binding</keyword>
<sequence length="293" mass="34289">MKKVINPPSFYFRPSHCLLIGNINKNNSCDDLCRKFTQYGMVVDLINNVQKNGTIQVTYNDLREAEWAKRCLDGQMFNERSINVEYSLPLYSTNNPRGILLNCNLAICCRMTHHKTNLSCFIKLFQRFGEIYSIWGSSNGKIFFVEYYQLQDHLNALTSISSYSDDSIQFNCKSIQYSPHQIEILMTPLNHYKMFSSNFFSNNNEQTLDKVQINQPLSQNIVVDKSKIEEILRHINDELAKKKIEEKEHELSTTSTKEVISNLQRQQGQRPKEKQKDKTIKEYTKPNKIQRSY</sequence>
<dbReference type="Pfam" id="PF00076">
    <property type="entry name" value="RRM_1"/>
    <property type="match status" value="1"/>
</dbReference>
<dbReference type="InterPro" id="IPR035979">
    <property type="entry name" value="RBD_domain_sf"/>
</dbReference>
<feature type="compositionally biased region" description="Polar residues" evidence="3">
    <location>
        <begin position="252"/>
        <end position="269"/>
    </location>
</feature>
<keyword evidence="6" id="KW-1185">Reference proteome</keyword>
<dbReference type="EMBL" id="BAAFRS010000140">
    <property type="protein sequence ID" value="GAB1223283.1"/>
    <property type="molecule type" value="Genomic_DNA"/>
</dbReference>
<dbReference type="SMART" id="SM00360">
    <property type="entry name" value="RRM"/>
    <property type="match status" value="1"/>
</dbReference>
<evidence type="ECO:0000259" key="4">
    <source>
        <dbReference type="PROSITE" id="PS50102"/>
    </source>
</evidence>